<keyword evidence="3" id="KW-1185">Reference proteome</keyword>
<dbReference type="SUPFAM" id="SSF46785">
    <property type="entry name" value="Winged helix' DNA-binding domain"/>
    <property type="match status" value="1"/>
</dbReference>
<protein>
    <recommendedName>
        <fullName evidence="1">HTH marR-type domain-containing protein</fullName>
    </recommendedName>
</protein>
<dbReference type="InterPro" id="IPR036390">
    <property type="entry name" value="WH_DNA-bd_sf"/>
</dbReference>
<gene>
    <name evidence="2" type="ORF">GCM10022197_15980</name>
</gene>
<dbReference type="PANTHER" id="PTHR33164">
    <property type="entry name" value="TRANSCRIPTIONAL REGULATOR, MARR FAMILY"/>
    <property type="match status" value="1"/>
</dbReference>
<name>A0ABP6X460_9ACTN</name>
<accession>A0ABP6X460</accession>
<dbReference type="Proteomes" id="UP001500767">
    <property type="component" value="Unassembled WGS sequence"/>
</dbReference>
<evidence type="ECO:0000313" key="2">
    <source>
        <dbReference type="EMBL" id="GAA3561212.1"/>
    </source>
</evidence>
<organism evidence="2 3">
    <name type="scientific">Microlunatus spumicola</name>
    <dbReference type="NCBI Taxonomy" id="81499"/>
    <lineage>
        <taxon>Bacteria</taxon>
        <taxon>Bacillati</taxon>
        <taxon>Actinomycetota</taxon>
        <taxon>Actinomycetes</taxon>
        <taxon>Propionibacteriales</taxon>
        <taxon>Propionibacteriaceae</taxon>
        <taxon>Microlunatus</taxon>
    </lineage>
</organism>
<dbReference type="Gene3D" id="1.10.10.10">
    <property type="entry name" value="Winged helix-like DNA-binding domain superfamily/Winged helix DNA-binding domain"/>
    <property type="match status" value="1"/>
</dbReference>
<dbReference type="InterPro" id="IPR036388">
    <property type="entry name" value="WH-like_DNA-bd_sf"/>
</dbReference>
<dbReference type="InterPro" id="IPR000835">
    <property type="entry name" value="HTH_MarR-typ"/>
</dbReference>
<dbReference type="PROSITE" id="PS50995">
    <property type="entry name" value="HTH_MARR_2"/>
    <property type="match status" value="1"/>
</dbReference>
<dbReference type="EMBL" id="BAAAYR010000001">
    <property type="protein sequence ID" value="GAA3561212.1"/>
    <property type="molecule type" value="Genomic_DNA"/>
</dbReference>
<feature type="domain" description="HTH marR-type" evidence="1">
    <location>
        <begin position="1"/>
        <end position="129"/>
    </location>
</feature>
<evidence type="ECO:0000259" key="1">
    <source>
        <dbReference type="PROSITE" id="PS50995"/>
    </source>
</evidence>
<proteinExistence type="predicted"/>
<evidence type="ECO:0000313" key="3">
    <source>
        <dbReference type="Proteomes" id="UP001500767"/>
    </source>
</evidence>
<dbReference type="PRINTS" id="PR00598">
    <property type="entry name" value="HTHMARR"/>
</dbReference>
<comment type="caution">
    <text evidence="2">The sequence shown here is derived from an EMBL/GenBank/DDBJ whole genome shotgun (WGS) entry which is preliminary data.</text>
</comment>
<dbReference type="Pfam" id="PF12802">
    <property type="entry name" value="MarR_2"/>
    <property type="match status" value="1"/>
</dbReference>
<reference evidence="3" key="1">
    <citation type="journal article" date="2019" name="Int. J. Syst. Evol. Microbiol.">
        <title>The Global Catalogue of Microorganisms (GCM) 10K type strain sequencing project: providing services to taxonomists for standard genome sequencing and annotation.</title>
        <authorList>
            <consortium name="The Broad Institute Genomics Platform"/>
            <consortium name="The Broad Institute Genome Sequencing Center for Infectious Disease"/>
            <person name="Wu L."/>
            <person name="Ma J."/>
        </authorList>
    </citation>
    <scope>NUCLEOTIDE SEQUENCE [LARGE SCALE GENOMIC DNA]</scope>
    <source>
        <strain evidence="3">JCM 16540</strain>
    </source>
</reference>
<dbReference type="PANTHER" id="PTHR33164:SF106">
    <property type="entry name" value="TRANSCRIPTIONAL REGULATORY PROTEIN"/>
    <property type="match status" value="1"/>
</dbReference>
<dbReference type="RefSeq" id="WP_204911465.1">
    <property type="nucleotide sequence ID" value="NZ_BAAAYR010000001.1"/>
</dbReference>
<sequence>MDQAVLNLRSLILAGERYRQVVAGAIGLGTTESQALSYLAVNGSSGQSELARDLGLTSSALTALVDRLERQGVAERVRHPRDRRRTIVSLTERGRSVVEESHRWLAATLERVDPHDLELVSASLSVIAADLATRTSADRVDDWADATHALPA</sequence>
<dbReference type="InterPro" id="IPR039422">
    <property type="entry name" value="MarR/SlyA-like"/>
</dbReference>
<dbReference type="SMART" id="SM00347">
    <property type="entry name" value="HTH_MARR"/>
    <property type="match status" value="1"/>
</dbReference>